<evidence type="ECO:0000313" key="2">
    <source>
        <dbReference type="Proteomes" id="UP000183496"/>
    </source>
</evidence>
<proteinExistence type="predicted"/>
<dbReference type="AlphaFoldDB" id="A0AAJ5BD57"/>
<gene>
    <name evidence="1" type="ORF">SAMN04488089_10379</name>
</gene>
<sequence>MIMRQMQLNRITALILFLISVLGYGQGGPASDALIINRQLLSGYDIVKELNKQEKDTLFTRYFNSINAVDSVSTWDRVVKYTGKSLKDNQYLLMTKTYKLDIETRKLVKEEESKRTLLDKKGKKQVYIRKQFLKGGLVEEYKSDKGKETIGCYDKNGAKLNDKGCLLYSYSKFPGHKFEALSIDVKQGIQNLLYSSKGKIPSYILLNIEADYLSKKWFVTFSFPEDYKVSNHLYSGLVINILNALNSLKIEEYHFNKDLYGNFYNRNYTIPLTFIAHHG</sequence>
<dbReference type="Proteomes" id="UP000183496">
    <property type="component" value="Unassembled WGS sequence"/>
</dbReference>
<organism evidence="1 2">
    <name type="scientific">Myroides profundi</name>
    <dbReference type="NCBI Taxonomy" id="480520"/>
    <lineage>
        <taxon>Bacteria</taxon>
        <taxon>Pseudomonadati</taxon>
        <taxon>Bacteroidota</taxon>
        <taxon>Flavobacteriia</taxon>
        <taxon>Flavobacteriales</taxon>
        <taxon>Flavobacteriaceae</taxon>
        <taxon>Myroides</taxon>
    </lineage>
</organism>
<dbReference type="RefSeq" id="WP_074761206.1">
    <property type="nucleotide sequence ID" value="NZ_CP010817.1"/>
</dbReference>
<protein>
    <submittedName>
        <fullName evidence="1">Uncharacterized protein</fullName>
    </submittedName>
</protein>
<name>A0AAJ5BD57_MYRPR</name>
<dbReference type="EMBL" id="FOFY01000003">
    <property type="protein sequence ID" value="SEQ41483.1"/>
    <property type="molecule type" value="Genomic_DNA"/>
</dbReference>
<keyword evidence="2" id="KW-1185">Reference proteome</keyword>
<comment type="caution">
    <text evidence="1">The sequence shown here is derived from an EMBL/GenBank/DDBJ whole genome shotgun (WGS) entry which is preliminary data.</text>
</comment>
<accession>A0AAJ5BD57</accession>
<evidence type="ECO:0000313" key="1">
    <source>
        <dbReference type="EMBL" id="SEQ41483.1"/>
    </source>
</evidence>
<reference evidence="1 2" key="1">
    <citation type="submission" date="2016-10" db="EMBL/GenBank/DDBJ databases">
        <authorList>
            <person name="Varghese N."/>
            <person name="Submissions S."/>
        </authorList>
    </citation>
    <scope>NUCLEOTIDE SEQUENCE [LARGE SCALE GENOMIC DNA]</scope>
    <source>
        <strain evidence="2">DSM 19823 / KCTC 23066 / CCTCC M 208030 / D25</strain>
    </source>
</reference>